<organism evidence="7 8">
    <name type="scientific">Bacillus methanolicus (strain MGA3 / ATCC 53907)</name>
    <dbReference type="NCBI Taxonomy" id="796606"/>
    <lineage>
        <taxon>Bacteria</taxon>
        <taxon>Bacillati</taxon>
        <taxon>Bacillota</taxon>
        <taxon>Bacilli</taxon>
        <taxon>Bacillales</taxon>
        <taxon>Bacillaceae</taxon>
        <taxon>Bacillus</taxon>
    </lineage>
</organism>
<dbReference type="InterPro" id="IPR010652">
    <property type="entry name" value="DUF1232"/>
</dbReference>
<keyword evidence="2 5" id="KW-0812">Transmembrane</keyword>
<evidence type="ECO:0000256" key="1">
    <source>
        <dbReference type="ARBA" id="ARBA00004127"/>
    </source>
</evidence>
<dbReference type="Proteomes" id="UP000027602">
    <property type="component" value="Chromosome"/>
</dbReference>
<dbReference type="HOGENOM" id="CLU_139031_2_0_9"/>
<dbReference type="Pfam" id="PF06803">
    <property type="entry name" value="DUF1232"/>
    <property type="match status" value="1"/>
</dbReference>
<gene>
    <name evidence="7" type="ORF">BMMGA3_09810</name>
</gene>
<evidence type="ECO:0000256" key="3">
    <source>
        <dbReference type="ARBA" id="ARBA00022989"/>
    </source>
</evidence>
<evidence type="ECO:0000256" key="2">
    <source>
        <dbReference type="ARBA" id="ARBA00022692"/>
    </source>
</evidence>
<dbReference type="KEGG" id="bmet:BMMGA3_09810"/>
<dbReference type="InterPro" id="IPR016941">
    <property type="entry name" value="UCP029962"/>
</dbReference>
<accession>A0A068LRY8</accession>
<keyword evidence="8" id="KW-1185">Reference proteome</keyword>
<evidence type="ECO:0000313" key="8">
    <source>
        <dbReference type="Proteomes" id="UP000027602"/>
    </source>
</evidence>
<feature type="transmembrane region" description="Helical" evidence="5">
    <location>
        <begin position="46"/>
        <end position="63"/>
    </location>
</feature>
<comment type="subcellular location">
    <subcellularLocation>
        <location evidence="1">Endomembrane system</location>
        <topology evidence="1">Multi-pass membrane protein</topology>
    </subcellularLocation>
</comment>
<reference evidence="7 8" key="1">
    <citation type="journal article" date="2015" name="BMC Genomics">
        <title>Transcriptome analysis of thermophilic methylotrophic Bacillus methanolicus MGA3 using RNA-sequencing provides detailed insights into its previously uncharted transcriptional landscape.</title>
        <authorList>
            <person name="Irla M."/>
            <person name="Neshat A."/>
            <person name="Brautaset T."/>
            <person name="Ruckert C."/>
            <person name="Kalinowski J."/>
            <person name="Wendisch V.F."/>
        </authorList>
    </citation>
    <scope>NUCLEOTIDE SEQUENCE [LARGE SCALE GENOMIC DNA]</scope>
    <source>
        <strain evidence="8">MGA3 / ATCC 53907</strain>
    </source>
</reference>
<dbReference type="AlphaFoldDB" id="A0A068LRY8"/>
<evidence type="ECO:0000256" key="5">
    <source>
        <dbReference type="SAM" id="Phobius"/>
    </source>
</evidence>
<dbReference type="eggNOG" id="COG3339">
    <property type="taxonomic scope" value="Bacteria"/>
</dbReference>
<proteinExistence type="predicted"/>
<evidence type="ECO:0000256" key="4">
    <source>
        <dbReference type="ARBA" id="ARBA00023136"/>
    </source>
</evidence>
<dbReference type="STRING" id="796606.BMMGA3_09810"/>
<protein>
    <submittedName>
        <fullName evidence="7">Putative membrane protein</fullName>
    </submittedName>
</protein>
<keyword evidence="4 5" id="KW-0472">Membrane</keyword>
<keyword evidence="3 5" id="KW-1133">Transmembrane helix</keyword>
<dbReference type="GO" id="GO:0012505">
    <property type="term" value="C:endomembrane system"/>
    <property type="evidence" value="ECO:0007669"/>
    <property type="project" value="UniProtKB-SubCell"/>
</dbReference>
<feature type="domain" description="DUF1232" evidence="6">
    <location>
        <begin position="47"/>
        <end position="81"/>
    </location>
</feature>
<evidence type="ECO:0000313" key="7">
    <source>
        <dbReference type="EMBL" id="AIE60360.1"/>
    </source>
</evidence>
<dbReference type="EMBL" id="CP007739">
    <property type="protein sequence ID" value="AIE60360.1"/>
    <property type="molecule type" value="Genomic_DNA"/>
</dbReference>
<name>A0A068LRY8_BACMM</name>
<sequence length="102" mass="11935">MPGPVQGRVFTLKFWKRLKFVLNVRRSIPFLKDFFLSKEVAKSKKMISVILVVGYFIFPFDLIPDFFSFVGVIDDITVLTFILQQIVKMAPESLKEKYNLKK</sequence>
<dbReference type="PIRSF" id="PIRSF029962">
    <property type="entry name" value="UCP029962"/>
    <property type="match status" value="1"/>
</dbReference>
<evidence type="ECO:0000259" key="6">
    <source>
        <dbReference type="Pfam" id="PF06803"/>
    </source>
</evidence>